<proteinExistence type="predicted"/>
<gene>
    <name evidence="1" type="ORF">RRG08_035431</name>
</gene>
<protein>
    <submittedName>
        <fullName evidence="1">Uncharacterized protein</fullName>
    </submittedName>
</protein>
<evidence type="ECO:0000313" key="2">
    <source>
        <dbReference type="Proteomes" id="UP001283361"/>
    </source>
</evidence>
<keyword evidence="2" id="KW-1185">Reference proteome</keyword>
<organism evidence="1 2">
    <name type="scientific">Elysia crispata</name>
    <name type="common">lettuce slug</name>
    <dbReference type="NCBI Taxonomy" id="231223"/>
    <lineage>
        <taxon>Eukaryota</taxon>
        <taxon>Metazoa</taxon>
        <taxon>Spiralia</taxon>
        <taxon>Lophotrochozoa</taxon>
        <taxon>Mollusca</taxon>
        <taxon>Gastropoda</taxon>
        <taxon>Heterobranchia</taxon>
        <taxon>Euthyneura</taxon>
        <taxon>Panpulmonata</taxon>
        <taxon>Sacoglossa</taxon>
        <taxon>Placobranchoidea</taxon>
        <taxon>Plakobranchidae</taxon>
        <taxon>Elysia</taxon>
    </lineage>
</organism>
<dbReference type="EMBL" id="JAWDGP010006989">
    <property type="protein sequence ID" value="KAK3731765.1"/>
    <property type="molecule type" value="Genomic_DNA"/>
</dbReference>
<sequence>MTPLSLSLGIRQEVSNPLPGWIARAHSPVHPWHQDGCGFSYVVEGGGRGGLRGGRVNVIIQNIDLVSMRINVPSITKQVAEKVVTLQYLNSKGQ</sequence>
<accession>A0AAE0Y511</accession>
<dbReference type="AlphaFoldDB" id="A0AAE0Y511"/>
<reference evidence="1" key="1">
    <citation type="journal article" date="2023" name="G3 (Bethesda)">
        <title>A reference genome for the long-term kleptoplast-retaining sea slug Elysia crispata morphotype clarki.</title>
        <authorList>
            <person name="Eastman K.E."/>
            <person name="Pendleton A.L."/>
            <person name="Shaikh M.A."/>
            <person name="Suttiyut T."/>
            <person name="Ogas R."/>
            <person name="Tomko P."/>
            <person name="Gavelis G."/>
            <person name="Widhalm J.R."/>
            <person name="Wisecaver J.H."/>
        </authorList>
    </citation>
    <scope>NUCLEOTIDE SEQUENCE</scope>
    <source>
        <strain evidence="1">ECLA1</strain>
    </source>
</reference>
<evidence type="ECO:0000313" key="1">
    <source>
        <dbReference type="EMBL" id="KAK3731765.1"/>
    </source>
</evidence>
<comment type="caution">
    <text evidence="1">The sequence shown here is derived from an EMBL/GenBank/DDBJ whole genome shotgun (WGS) entry which is preliminary data.</text>
</comment>
<name>A0AAE0Y511_9GAST</name>
<dbReference type="Proteomes" id="UP001283361">
    <property type="component" value="Unassembled WGS sequence"/>
</dbReference>